<evidence type="ECO:0000256" key="12">
    <source>
        <dbReference type="SAM" id="MobiDB-lite"/>
    </source>
</evidence>
<dbReference type="Pfam" id="PF02775">
    <property type="entry name" value="TPP_enzyme_C"/>
    <property type="match status" value="1"/>
</dbReference>
<feature type="domain" description="Thiamine pyrophosphate enzyme TPP-binding" evidence="14">
    <location>
        <begin position="407"/>
        <end position="554"/>
    </location>
</feature>
<comment type="similarity">
    <text evidence="3 11">Belongs to the TPP enzyme family.</text>
</comment>
<keyword evidence="5 11" id="KW-0028">Amino-acid biosynthesis</keyword>
<evidence type="ECO:0000256" key="3">
    <source>
        <dbReference type="ARBA" id="ARBA00007812"/>
    </source>
</evidence>
<dbReference type="InterPro" id="IPR039368">
    <property type="entry name" value="AHAS_TPP"/>
</dbReference>
<dbReference type="EMBL" id="JAGUCO010000001">
    <property type="protein sequence ID" value="MBS2096839.1"/>
    <property type="molecule type" value="Genomic_DNA"/>
</dbReference>
<evidence type="ECO:0000256" key="10">
    <source>
        <dbReference type="ARBA" id="ARBA00023304"/>
    </source>
</evidence>
<name>A0ABS5JPM3_9BACT</name>
<comment type="cofactor">
    <cofactor evidence="11">
        <name>thiamine diphosphate</name>
        <dbReference type="ChEBI" id="CHEBI:58937"/>
    </cofactor>
    <text evidence="11">Binds 1 thiamine pyrophosphate per subunit.</text>
</comment>
<dbReference type="SUPFAM" id="SSF52467">
    <property type="entry name" value="DHS-like NAD/FAD-binding domain"/>
    <property type="match status" value="1"/>
</dbReference>
<dbReference type="CDD" id="cd02015">
    <property type="entry name" value="TPP_AHAS"/>
    <property type="match status" value="1"/>
</dbReference>
<keyword evidence="8 11" id="KW-0460">Magnesium</keyword>
<dbReference type="Pfam" id="PF02776">
    <property type="entry name" value="TPP_enzyme_N"/>
    <property type="match status" value="1"/>
</dbReference>
<dbReference type="SUPFAM" id="SSF52518">
    <property type="entry name" value="Thiamin diphosphate-binding fold (THDP-binding)"/>
    <property type="match status" value="2"/>
</dbReference>
<feature type="compositionally biased region" description="Polar residues" evidence="12">
    <location>
        <begin position="1"/>
        <end position="12"/>
    </location>
</feature>
<evidence type="ECO:0000256" key="9">
    <source>
        <dbReference type="ARBA" id="ARBA00023052"/>
    </source>
</evidence>
<evidence type="ECO:0000256" key="2">
    <source>
        <dbReference type="ARBA" id="ARBA00005025"/>
    </source>
</evidence>
<dbReference type="InterPro" id="IPR045229">
    <property type="entry name" value="TPP_enz"/>
</dbReference>
<feature type="region of interest" description="Disordered" evidence="12">
    <location>
        <begin position="1"/>
        <end position="20"/>
    </location>
</feature>
<evidence type="ECO:0000259" key="15">
    <source>
        <dbReference type="Pfam" id="PF02776"/>
    </source>
</evidence>
<evidence type="ECO:0000256" key="8">
    <source>
        <dbReference type="ARBA" id="ARBA00022842"/>
    </source>
</evidence>
<dbReference type="RefSeq" id="WP_212212340.1">
    <property type="nucleotide sequence ID" value="NZ_JAGUCO010000001.1"/>
</dbReference>
<dbReference type="InterPro" id="IPR012846">
    <property type="entry name" value="Acetolactate_synth_lsu"/>
</dbReference>
<dbReference type="NCBIfam" id="TIGR00118">
    <property type="entry name" value="acolac_lg"/>
    <property type="match status" value="1"/>
</dbReference>
<evidence type="ECO:0000256" key="11">
    <source>
        <dbReference type="RuleBase" id="RU003591"/>
    </source>
</evidence>
<dbReference type="InterPro" id="IPR012000">
    <property type="entry name" value="Thiamin_PyroP_enz_cen_dom"/>
</dbReference>
<gene>
    <name evidence="16" type="primary">ilvB</name>
    <name evidence="16" type="ORF">KEM10_01030</name>
</gene>
<evidence type="ECO:0000259" key="13">
    <source>
        <dbReference type="Pfam" id="PF00205"/>
    </source>
</evidence>
<evidence type="ECO:0000313" key="16">
    <source>
        <dbReference type="EMBL" id="MBS2096839.1"/>
    </source>
</evidence>
<dbReference type="EC" id="2.2.1.6" evidence="4 11"/>
<reference evidence="16 17" key="1">
    <citation type="journal article" date="2015" name="Int. J. Syst. Evol. Microbiol.">
        <title>Carboxylicivirga linearis sp. nov., isolated from a sea cucumber culture pond.</title>
        <authorList>
            <person name="Wang F.Q."/>
            <person name="Zhou Y.X."/>
            <person name="Lin X.Z."/>
            <person name="Chen G.J."/>
            <person name="Du Z.J."/>
        </authorList>
    </citation>
    <scope>NUCLEOTIDE SEQUENCE [LARGE SCALE GENOMIC DNA]</scope>
    <source>
        <strain evidence="16 17">FB218</strain>
    </source>
</reference>
<dbReference type="InterPro" id="IPR029061">
    <property type="entry name" value="THDP-binding"/>
</dbReference>
<dbReference type="InterPro" id="IPR011766">
    <property type="entry name" value="TPP_enzyme_TPP-bd"/>
</dbReference>
<evidence type="ECO:0000256" key="1">
    <source>
        <dbReference type="ARBA" id="ARBA00004974"/>
    </source>
</evidence>
<keyword evidence="10 11" id="KW-0100">Branched-chain amino acid biosynthesis</keyword>
<evidence type="ECO:0000259" key="14">
    <source>
        <dbReference type="Pfam" id="PF02775"/>
    </source>
</evidence>
<proteinExistence type="inferred from homology"/>
<feature type="domain" description="Thiamine pyrophosphate enzyme central" evidence="13">
    <location>
        <begin position="211"/>
        <end position="344"/>
    </location>
</feature>
<evidence type="ECO:0000313" key="17">
    <source>
        <dbReference type="Proteomes" id="UP000708576"/>
    </source>
</evidence>
<evidence type="ECO:0000256" key="5">
    <source>
        <dbReference type="ARBA" id="ARBA00022605"/>
    </source>
</evidence>
<evidence type="ECO:0000256" key="4">
    <source>
        <dbReference type="ARBA" id="ARBA00013145"/>
    </source>
</evidence>
<keyword evidence="6 11" id="KW-0808">Transferase</keyword>
<feature type="domain" description="Thiamine pyrophosphate enzyme N-terminal TPP-binding" evidence="15">
    <location>
        <begin position="20"/>
        <end position="136"/>
    </location>
</feature>
<comment type="pathway">
    <text evidence="2 11">Amino-acid biosynthesis; L-valine biosynthesis; L-valine from pyruvate: step 1/4.</text>
</comment>
<evidence type="ECO:0000256" key="7">
    <source>
        <dbReference type="ARBA" id="ARBA00022723"/>
    </source>
</evidence>
<dbReference type="Proteomes" id="UP000708576">
    <property type="component" value="Unassembled WGS sequence"/>
</dbReference>
<evidence type="ECO:0000256" key="6">
    <source>
        <dbReference type="ARBA" id="ARBA00022679"/>
    </source>
</evidence>
<sequence>METKTQPKTQEANPMKKQRMNGSEAVIQSLLHEGVDLLFGYPGGAIMPVYDALYHYNDKLHHVLVRHEQGAIHAAQGYARVTGKVGVSFVTSGPGATNAVTGIADAMVDSTPLVVISGQVAAPLLGTDAFQETDVVGITQPITKWNYQVKRAEEIPEAIAKAFYIARTGRPGPVVLDITKDAQFGMLDFTYSKDVKIRSYKPSKPVKKDSVAEAVRLINLSKKPLALIGQGVILGGAENELKTFLEKTGIPAAWTLLGLSALPSDHPLNVGMLGMHGNYGPNVKTNESDLIIAIGMRFDDRVTGNVQKYATNAKVIHLEIDPAEINKIIFADVPVVGNVKESLPMITEMAAEKNHDEWVKEFRACDKIEDQKIIQPELYPAKEGLTMGEVVRRVTEVYNDDAILVTDVGQQQMMASRYFKFKNTRSVVTSGGLGTMGFGLPAALGAQLGQPERPVCCFVGDGGIQMTIQELGTIWQTKAPVKIILLNNNYLGMVRQWQELFFDRRYASTLLENPDFQTISKGYHIESSIVDDRSELDAAIKKMVEHDGPYLLEVKVEKEGNVFPMVPTGASVSDIRLE</sequence>
<keyword evidence="17" id="KW-1185">Reference proteome</keyword>
<dbReference type="InterPro" id="IPR012001">
    <property type="entry name" value="Thiamin_PyroP_enz_TPP-bd_dom"/>
</dbReference>
<comment type="catalytic activity">
    <reaction evidence="11">
        <text>2 pyruvate + H(+) = (2S)-2-acetolactate + CO2</text>
        <dbReference type="Rhea" id="RHEA:25249"/>
        <dbReference type="ChEBI" id="CHEBI:15361"/>
        <dbReference type="ChEBI" id="CHEBI:15378"/>
        <dbReference type="ChEBI" id="CHEBI:16526"/>
        <dbReference type="ChEBI" id="CHEBI:58476"/>
        <dbReference type="EC" id="2.2.1.6"/>
    </reaction>
</comment>
<keyword evidence="9 11" id="KW-0786">Thiamine pyrophosphate</keyword>
<dbReference type="GO" id="GO:0003984">
    <property type="term" value="F:acetolactate synthase activity"/>
    <property type="evidence" value="ECO:0007669"/>
    <property type="project" value="UniProtKB-EC"/>
</dbReference>
<dbReference type="InterPro" id="IPR029035">
    <property type="entry name" value="DHS-like_NAD/FAD-binding_dom"/>
</dbReference>
<dbReference type="Gene3D" id="3.40.50.1220">
    <property type="entry name" value="TPP-binding domain"/>
    <property type="match status" value="1"/>
</dbReference>
<comment type="caution">
    <text evidence="16">The sequence shown here is derived from an EMBL/GenBank/DDBJ whole genome shotgun (WGS) entry which is preliminary data.</text>
</comment>
<keyword evidence="7 11" id="KW-0479">Metal-binding</keyword>
<dbReference type="PANTHER" id="PTHR18968:SF13">
    <property type="entry name" value="ACETOLACTATE SYNTHASE CATALYTIC SUBUNIT, MITOCHONDRIAL"/>
    <property type="match status" value="1"/>
</dbReference>
<comment type="pathway">
    <text evidence="1 11">Amino-acid biosynthesis; L-isoleucine biosynthesis; L-isoleucine from 2-oxobutanoate: step 1/4.</text>
</comment>
<comment type="cofactor">
    <cofactor evidence="11">
        <name>Mg(2+)</name>
        <dbReference type="ChEBI" id="CHEBI:18420"/>
    </cofactor>
    <text evidence="11">Binds 1 Mg(2+) ion per subunit.</text>
</comment>
<dbReference type="Gene3D" id="3.40.50.970">
    <property type="match status" value="2"/>
</dbReference>
<dbReference type="CDD" id="cd07035">
    <property type="entry name" value="TPP_PYR_POX_like"/>
    <property type="match status" value="1"/>
</dbReference>
<protein>
    <recommendedName>
        <fullName evidence="4 11">Acetolactate synthase</fullName>
        <ecNumber evidence="4 11">2.2.1.6</ecNumber>
    </recommendedName>
</protein>
<organism evidence="16 17">
    <name type="scientific">Carboxylicivirga linearis</name>
    <dbReference type="NCBI Taxonomy" id="1628157"/>
    <lineage>
        <taxon>Bacteria</taxon>
        <taxon>Pseudomonadati</taxon>
        <taxon>Bacteroidota</taxon>
        <taxon>Bacteroidia</taxon>
        <taxon>Marinilabiliales</taxon>
        <taxon>Marinilabiliaceae</taxon>
        <taxon>Carboxylicivirga</taxon>
    </lineage>
</organism>
<dbReference type="PANTHER" id="PTHR18968">
    <property type="entry name" value="THIAMINE PYROPHOSPHATE ENZYMES"/>
    <property type="match status" value="1"/>
</dbReference>
<accession>A0ABS5JPM3</accession>
<dbReference type="Pfam" id="PF00205">
    <property type="entry name" value="TPP_enzyme_M"/>
    <property type="match status" value="1"/>
</dbReference>